<feature type="region of interest" description="Disordered" evidence="1">
    <location>
        <begin position="81"/>
        <end position="125"/>
    </location>
</feature>
<evidence type="ECO:0000313" key="3">
    <source>
        <dbReference type="Proteomes" id="UP000541810"/>
    </source>
</evidence>
<feature type="region of interest" description="Disordered" evidence="1">
    <location>
        <begin position="17"/>
        <end position="64"/>
    </location>
</feature>
<dbReference type="EMBL" id="JACHGY010000001">
    <property type="protein sequence ID" value="MBB6429678.1"/>
    <property type="molecule type" value="Genomic_DNA"/>
</dbReference>
<reference evidence="2 3" key="1">
    <citation type="submission" date="2020-08" db="EMBL/GenBank/DDBJ databases">
        <title>Genomic Encyclopedia of Type Strains, Phase IV (KMG-IV): sequencing the most valuable type-strain genomes for metagenomic binning, comparative biology and taxonomic classification.</title>
        <authorList>
            <person name="Goeker M."/>
        </authorList>
    </citation>
    <scope>NUCLEOTIDE SEQUENCE [LARGE SCALE GENOMIC DNA]</scope>
    <source>
        <strain evidence="2 3">DSM 103725</strain>
    </source>
</reference>
<sequence>MDEKTNNTLDALAELFLTEDQPGGDALSGPAPIKMRPKAAQVARPSSMNEPPDPTLGELDELTQELLGDAAALLASYQDTDHTASDYQQPPADTPAHDEDGPKLRLAGGEDDSESSDRSSGRPQPIIGVAEAVVLGNLPGMAGPWLTQYGQLLAQQDGAVAILHVDTDSIDLEVIEPTQHDASNDPAAAAFRGPSLRVPPGGFAGRDMIAVLEQLCRSRVLPVRTILLHMDPTPEALPRLLDLDYWTLLSGADDAAIVAGYRLLKSLIESDDEAARAHVGLMVVGSDKDAGQKAAKKLRSAVANFLHTPVELIGYQQKMIPARCRTLGTFTELQTLWPRLIDWLSKLEAPTVDPATDVQPERAPVVSAIDTFESAEDVSAASEATHATLPPLDEPVEVQATPEPKPSSDTPAWELTPEPTDAQEIDLFSLIDSDARAAASIPGGLALEARCPSQPHTQLALDSIGRLHLLHRHDSAEGDPPTPKEAIVELVAVRDWARQHRQLLQLTERGRRFDPDADPVLHLFTDRADLSVNLVARLGDLLKLHLLRDVAVGDERTFFCTPLSA</sequence>
<evidence type="ECO:0000256" key="1">
    <source>
        <dbReference type="SAM" id="MobiDB-lite"/>
    </source>
</evidence>
<organism evidence="2 3">
    <name type="scientific">Algisphaera agarilytica</name>
    <dbReference type="NCBI Taxonomy" id="1385975"/>
    <lineage>
        <taxon>Bacteria</taxon>
        <taxon>Pseudomonadati</taxon>
        <taxon>Planctomycetota</taxon>
        <taxon>Phycisphaerae</taxon>
        <taxon>Phycisphaerales</taxon>
        <taxon>Phycisphaeraceae</taxon>
        <taxon>Algisphaera</taxon>
    </lineage>
</organism>
<evidence type="ECO:0000313" key="2">
    <source>
        <dbReference type="EMBL" id="MBB6429678.1"/>
    </source>
</evidence>
<gene>
    <name evidence="2" type="ORF">HNQ40_001484</name>
</gene>
<feature type="region of interest" description="Disordered" evidence="1">
    <location>
        <begin position="379"/>
        <end position="417"/>
    </location>
</feature>
<dbReference type="Proteomes" id="UP000541810">
    <property type="component" value="Unassembled WGS sequence"/>
</dbReference>
<keyword evidence="3" id="KW-1185">Reference proteome</keyword>
<accession>A0A7X0LL69</accession>
<proteinExistence type="predicted"/>
<protein>
    <submittedName>
        <fullName evidence="2">Uncharacterized protein</fullName>
    </submittedName>
</protein>
<name>A0A7X0LL69_9BACT</name>
<dbReference type="AlphaFoldDB" id="A0A7X0LL69"/>
<comment type="caution">
    <text evidence="2">The sequence shown here is derived from an EMBL/GenBank/DDBJ whole genome shotgun (WGS) entry which is preliminary data.</text>
</comment>
<dbReference type="RefSeq" id="WP_184677247.1">
    <property type="nucleotide sequence ID" value="NZ_JACHGY010000001.1"/>
</dbReference>